<name>A0A915EMG2_9BILA</name>
<protein>
    <submittedName>
        <fullName evidence="3">RING-type domain-containing protein</fullName>
    </submittedName>
</protein>
<reference evidence="3" key="1">
    <citation type="submission" date="2022-11" db="UniProtKB">
        <authorList>
            <consortium name="WormBaseParasite"/>
        </authorList>
    </citation>
    <scope>IDENTIFICATION</scope>
</reference>
<dbReference type="GO" id="GO:0030915">
    <property type="term" value="C:Smc5-Smc6 complex"/>
    <property type="evidence" value="ECO:0007669"/>
    <property type="project" value="InterPro"/>
</dbReference>
<dbReference type="WBParaSite" id="jg6915">
    <property type="protein sequence ID" value="jg6915"/>
    <property type="gene ID" value="jg6915"/>
</dbReference>
<dbReference type="PANTHER" id="PTHR20973:SF0">
    <property type="entry name" value="NON-STRUCTURAL MAINTENANCE OF CHROMOSOMES ELEMENT 1 HOMOLOG"/>
    <property type="match status" value="1"/>
</dbReference>
<dbReference type="InterPro" id="IPR011513">
    <property type="entry name" value="Nse1"/>
</dbReference>
<accession>A0A915EMG2</accession>
<keyword evidence="2" id="KW-1185">Reference proteome</keyword>
<dbReference type="AlphaFoldDB" id="A0A915EMG2"/>
<evidence type="ECO:0000256" key="1">
    <source>
        <dbReference type="SAM" id="MobiDB-lite"/>
    </source>
</evidence>
<feature type="region of interest" description="Disordered" evidence="1">
    <location>
        <begin position="282"/>
        <end position="339"/>
    </location>
</feature>
<dbReference type="Proteomes" id="UP000887574">
    <property type="component" value="Unplaced"/>
</dbReference>
<dbReference type="PANTHER" id="PTHR20973">
    <property type="entry name" value="NON-SMC ELEMENT 1-RELATED"/>
    <property type="match status" value="1"/>
</dbReference>
<dbReference type="GO" id="GO:0004842">
    <property type="term" value="F:ubiquitin-protein transferase activity"/>
    <property type="evidence" value="ECO:0007669"/>
    <property type="project" value="TreeGrafter"/>
</dbReference>
<evidence type="ECO:0000313" key="2">
    <source>
        <dbReference type="Proteomes" id="UP000887574"/>
    </source>
</evidence>
<organism evidence="2 3">
    <name type="scientific">Ditylenchus dipsaci</name>
    <dbReference type="NCBI Taxonomy" id="166011"/>
    <lineage>
        <taxon>Eukaryota</taxon>
        <taxon>Metazoa</taxon>
        <taxon>Ecdysozoa</taxon>
        <taxon>Nematoda</taxon>
        <taxon>Chromadorea</taxon>
        <taxon>Rhabditida</taxon>
        <taxon>Tylenchina</taxon>
        <taxon>Tylenchomorpha</taxon>
        <taxon>Sphaerularioidea</taxon>
        <taxon>Anguinidae</taxon>
        <taxon>Anguininae</taxon>
        <taxon>Ditylenchus</taxon>
    </lineage>
</organism>
<feature type="compositionally biased region" description="Basic residues" evidence="1">
    <location>
        <begin position="330"/>
        <end position="339"/>
    </location>
</feature>
<sequence>MLFITHRYTNTCKDTEHVGRVFQEVCKLHADAEDFDLQPRYNKTILDCLMQTMNSKLPLVGMRMTVVADEVRRNVEYVTLISDRNFSTHLSSASGFNKDELGVFRIWLKMMFDPAMVEDDTHIGELKMISALNCESGMSTNLMKNLMQKLHERMWIAVDDVREVIRLHTFAMAELSASIQTEFDLPVCELCNHVIFVRRLSHQCGCESHFHVRCLFKILKEDSQVDCPADECELMFTRASLEQYLCEFESNEDAIAYSNPKKRSTSIADIDSSQLSSRVTIFEDSSDQDDASSNSSGENRRNIRKSVTSKQSKDNSNEGGMNLKEMGRTKTSKKMKKNL</sequence>
<proteinExistence type="predicted"/>
<evidence type="ECO:0000313" key="3">
    <source>
        <dbReference type="WBParaSite" id="jg6915"/>
    </source>
</evidence>
<dbReference type="GO" id="GO:0000724">
    <property type="term" value="P:double-strand break repair via homologous recombination"/>
    <property type="evidence" value="ECO:0007669"/>
    <property type="project" value="TreeGrafter"/>
</dbReference>
<dbReference type="GO" id="GO:0005634">
    <property type="term" value="C:nucleus"/>
    <property type="evidence" value="ECO:0007669"/>
    <property type="project" value="TreeGrafter"/>
</dbReference>